<evidence type="ECO:0000313" key="1">
    <source>
        <dbReference type="EMBL" id="KAG4306538.1"/>
    </source>
</evidence>
<sequence>EKMTDIPFIGVYRSLYPYQPQQDPELVVTENRELELEENELLYVLEKGEDLWWKVKKKAPSDQEDGDVGLVPGNYLEECQPIYQVRTLYDYEQQSCEEISFNEGEILDVFDEDNENWVFARCGMLYGFAPSNYLEKISDNTIVSSSNITESQTNSNSNSLHFRESYSHTSPQSTKKTGTTKETSFSILSQHTSFSNKSPKNSNRIPEKTFHHKVLESSEVLDAYAVSNEPYSFDSYKDNSIQNVKTWVVHEIDKKKRKKGILCVGNNNITFSNESDKKPLQIWPITSVIRYSFEKKHLFIDVYSDDMPISFDFHAGSSEAASEIYFAIENLANIARSSDDATNNDWWKVRQGDSEGLVPASYIKYCPRDSKNIKKMERYHNESQKLEKKVHSEKKTNKPQLDKIKTWTDRTGTFKVDAQFLGVVDNKIHLHKLNGVKISVPLSKMSAEDVLYVESLTDSSKNKQNTDINTVSNDSKYDKTKNKNVLNKTGTTSTSRTKNNYDWFDFFLSCGVKYNLCQTYATNFENDNLTESDLQDLTSENMRTLGIREDDIIRVTRYIREKYKSKDKLDTHEIKLETNKPKAHVDSASIIDLDTSKKNESNSLSSLSSEKLKNSIKSIKPQRLQNSSTTNTDSLSQSKNKEFSLKNETPTSGFDDDAWSIKSSNTQKIEPSNLLKPEVPNSQLAYAVKNLSLLTPPMNPTHASPISSQFSQQQIQQNILPLTQPVSQTTLQNQYGTVDPLSASFTNVTFNLPHAQPFYNYNVTNIPTVASQQCLSSSVMYPNIPQFQPHTFQPQTEFGQKIQQQIIKNPPYMNSQLLANQAHVMHNLTPLTHQDAVLPLDIQNNGYNNSISQQTITMQQPFHTTSSFHRSVSSQYDNSSQQPLFFQQNTQQSLVQHQPFQNNFIIPQTLENMANNSSFSTLPQSANTSTSPQQNLVFKPVKFGASKLPQSNYPRKRANLAAATPENPFGLAVGLNRGHKTTPHIIRTRISRRKGFLSKRVSFIRDTIREVVGFAPYERRIIELLRNSKDKRARRFAKRRLGTFLRAKKKIEKLTHFISESRKTSGH</sequence>
<dbReference type="EMBL" id="JABTEG010000001">
    <property type="protein sequence ID" value="KAG4306538.1"/>
    <property type="molecule type" value="Genomic_DNA"/>
</dbReference>
<comment type="caution">
    <text evidence="1">The sequence shown here is derived from an EMBL/GenBank/DDBJ whole genome shotgun (WGS) entry which is preliminary data.</text>
</comment>
<accession>A0ACB7CFW9</accession>
<gene>
    <name evidence="1" type="ORF">PORY_000526</name>
</gene>
<reference evidence="1 2" key="1">
    <citation type="journal article" date="2021" name="Commun. Biol.">
        <title>Genomic insights into the host specific adaptation of the Pneumocystis genus.</title>
        <authorList>
            <person name="Cisse O.H."/>
            <person name="Ma L."/>
            <person name="Dekker J.P."/>
            <person name="Khil P.P."/>
            <person name="Youn J.-H."/>
            <person name="Brenchley J.M."/>
            <person name="Blair R."/>
            <person name="Pahar B."/>
            <person name="Chabe M."/>
            <person name="Van Rompay K.K.A."/>
            <person name="Keesler R."/>
            <person name="Sukura A."/>
            <person name="Hirsch V."/>
            <person name="Kutty G."/>
            <person name="Liu Y."/>
            <person name="Peng L."/>
            <person name="Chen J."/>
            <person name="Song J."/>
            <person name="Weissenbacher-Lang C."/>
            <person name="Xu J."/>
            <person name="Upham N.S."/>
            <person name="Stajich J.E."/>
            <person name="Cuomo C.A."/>
            <person name="Cushion M.T."/>
            <person name="Kovacs J.A."/>
        </authorList>
    </citation>
    <scope>NUCLEOTIDE SEQUENCE [LARGE SCALE GENOMIC DNA]</scope>
    <source>
        <strain evidence="1 2">RABM</strain>
    </source>
</reference>
<evidence type="ECO:0000313" key="2">
    <source>
        <dbReference type="Proteomes" id="UP000768646"/>
    </source>
</evidence>
<keyword evidence="2" id="KW-1185">Reference proteome</keyword>
<protein>
    <submittedName>
        <fullName evidence="1">Uncharacterized protein</fullName>
    </submittedName>
</protein>
<organism evidence="1 2">
    <name type="scientific">Pneumocystis oryctolagi</name>
    <dbReference type="NCBI Taxonomy" id="42067"/>
    <lineage>
        <taxon>Eukaryota</taxon>
        <taxon>Fungi</taxon>
        <taxon>Dikarya</taxon>
        <taxon>Ascomycota</taxon>
        <taxon>Taphrinomycotina</taxon>
        <taxon>Pneumocystomycetes</taxon>
        <taxon>Pneumocystaceae</taxon>
        <taxon>Pneumocystis</taxon>
    </lineage>
</organism>
<feature type="non-terminal residue" evidence="1">
    <location>
        <position position="1"/>
    </location>
</feature>
<dbReference type="Proteomes" id="UP000768646">
    <property type="component" value="Unassembled WGS sequence"/>
</dbReference>
<proteinExistence type="predicted"/>
<name>A0ACB7CFW9_9ASCO</name>